<proteinExistence type="inferred from homology"/>
<dbReference type="EMBL" id="WNTK01045776">
    <property type="protein sequence ID" value="KAG9460702.1"/>
    <property type="molecule type" value="Genomic_DNA"/>
</dbReference>
<dbReference type="GO" id="GO:0005506">
    <property type="term" value="F:iron ion binding"/>
    <property type="evidence" value="ECO:0007669"/>
    <property type="project" value="InterPro"/>
</dbReference>
<dbReference type="InterPro" id="IPR036396">
    <property type="entry name" value="Cyt_P450_sf"/>
</dbReference>
<dbReference type="PANTHER" id="PTHR24300:SF302">
    <property type="entry name" value="CYTOCHROME P450"/>
    <property type="match status" value="1"/>
</dbReference>
<feature type="non-terminal residue" evidence="4">
    <location>
        <position position="152"/>
    </location>
</feature>
<dbReference type="GO" id="GO:0005737">
    <property type="term" value="C:cytoplasm"/>
    <property type="evidence" value="ECO:0007669"/>
    <property type="project" value="TreeGrafter"/>
</dbReference>
<dbReference type="AlphaFoldDB" id="A0A8J6C261"/>
<keyword evidence="3" id="KW-0408">Iron</keyword>
<evidence type="ECO:0000313" key="5">
    <source>
        <dbReference type="Proteomes" id="UP000770717"/>
    </source>
</evidence>
<gene>
    <name evidence="4" type="ORF">GDO78_020077</name>
</gene>
<accession>A0A8J6C261</accession>
<evidence type="ECO:0000256" key="2">
    <source>
        <dbReference type="ARBA" id="ARBA00022723"/>
    </source>
</evidence>
<dbReference type="SUPFAM" id="SSF48264">
    <property type="entry name" value="Cytochrome P450"/>
    <property type="match status" value="1"/>
</dbReference>
<dbReference type="OrthoDB" id="1055148at2759"/>
<dbReference type="Gene3D" id="1.10.630.10">
    <property type="entry name" value="Cytochrome P450"/>
    <property type="match status" value="1"/>
</dbReference>
<name>A0A8J6C261_ELECQ</name>
<comment type="caution">
    <text evidence="4">The sequence shown here is derived from an EMBL/GenBank/DDBJ whole genome shotgun (WGS) entry which is preliminary data.</text>
</comment>
<dbReference type="GO" id="GO:0016712">
    <property type="term" value="F:oxidoreductase activity, acting on paired donors, with incorporation or reduction of molecular oxygen, reduced flavin or flavoprotein as one donor, and incorporation of one atom of oxygen"/>
    <property type="evidence" value="ECO:0007669"/>
    <property type="project" value="TreeGrafter"/>
</dbReference>
<sequence length="152" mass="17477">KPFENTPIINTSVVNIIVSILLGHRFDHGDPTILTLISLVNENFKLLGSPMVALYNMYPNIIRWLPGGHRTVFKNNSQFKNFITKTFTKQKSQLDVNHQGNLIDAFLIKQLEVTFNSHLRCYKKALLDTVQCLYKHINLFITRGYFGPLCPE</sequence>
<dbReference type="GO" id="GO:0006805">
    <property type="term" value="P:xenobiotic metabolic process"/>
    <property type="evidence" value="ECO:0007669"/>
    <property type="project" value="TreeGrafter"/>
</dbReference>
<reference evidence="4" key="1">
    <citation type="thesis" date="2020" institute="ProQuest LLC" country="789 East Eisenhower Parkway, Ann Arbor, MI, USA">
        <title>Comparative Genomics and Chromosome Evolution.</title>
        <authorList>
            <person name="Mudd A.B."/>
        </authorList>
    </citation>
    <scope>NUCLEOTIDE SEQUENCE</scope>
    <source>
        <strain evidence="4">HN-11 Male</strain>
        <tissue evidence="4">Kidney and liver</tissue>
    </source>
</reference>
<dbReference type="Proteomes" id="UP000770717">
    <property type="component" value="Unassembled WGS sequence"/>
</dbReference>
<dbReference type="GO" id="GO:0020037">
    <property type="term" value="F:heme binding"/>
    <property type="evidence" value="ECO:0007669"/>
    <property type="project" value="InterPro"/>
</dbReference>
<evidence type="ECO:0000256" key="1">
    <source>
        <dbReference type="ARBA" id="ARBA00010617"/>
    </source>
</evidence>
<evidence type="ECO:0000256" key="3">
    <source>
        <dbReference type="ARBA" id="ARBA00023004"/>
    </source>
</evidence>
<dbReference type="Pfam" id="PF00067">
    <property type="entry name" value="p450"/>
    <property type="match status" value="1"/>
</dbReference>
<dbReference type="InterPro" id="IPR001128">
    <property type="entry name" value="Cyt_P450"/>
</dbReference>
<keyword evidence="5" id="KW-1185">Reference proteome</keyword>
<dbReference type="GO" id="GO:0006082">
    <property type="term" value="P:organic acid metabolic process"/>
    <property type="evidence" value="ECO:0007669"/>
    <property type="project" value="TreeGrafter"/>
</dbReference>
<evidence type="ECO:0000313" key="4">
    <source>
        <dbReference type="EMBL" id="KAG9460702.1"/>
    </source>
</evidence>
<organism evidence="4 5">
    <name type="scientific">Eleutherodactylus coqui</name>
    <name type="common">Puerto Rican coqui</name>
    <dbReference type="NCBI Taxonomy" id="57060"/>
    <lineage>
        <taxon>Eukaryota</taxon>
        <taxon>Metazoa</taxon>
        <taxon>Chordata</taxon>
        <taxon>Craniata</taxon>
        <taxon>Vertebrata</taxon>
        <taxon>Euteleostomi</taxon>
        <taxon>Amphibia</taxon>
        <taxon>Batrachia</taxon>
        <taxon>Anura</taxon>
        <taxon>Neobatrachia</taxon>
        <taxon>Hyloidea</taxon>
        <taxon>Eleutherodactylidae</taxon>
        <taxon>Eleutherodactylinae</taxon>
        <taxon>Eleutherodactylus</taxon>
        <taxon>Eleutherodactylus</taxon>
    </lineage>
</organism>
<dbReference type="PANTHER" id="PTHR24300">
    <property type="entry name" value="CYTOCHROME P450 508A4-RELATED"/>
    <property type="match status" value="1"/>
</dbReference>
<keyword evidence="2" id="KW-0479">Metal-binding</keyword>
<dbReference type="InterPro" id="IPR050182">
    <property type="entry name" value="Cytochrome_P450_fam2"/>
</dbReference>
<comment type="similarity">
    <text evidence="1">Belongs to the cytochrome P450 family.</text>
</comment>
<protein>
    <submittedName>
        <fullName evidence="4">Uncharacterized protein</fullName>
    </submittedName>
</protein>